<dbReference type="KEGG" id="aagg:ETAA8_49320"/>
<dbReference type="InterPro" id="IPR014729">
    <property type="entry name" value="Rossmann-like_a/b/a_fold"/>
</dbReference>
<evidence type="ECO:0000256" key="8">
    <source>
        <dbReference type="HAMAP-Rule" id="MF_00158"/>
    </source>
</evidence>
<comment type="miscellaneous">
    <text evidence="8">The reaction proceeds by a bi uni uni bi ping pong mechanism.</text>
</comment>
<dbReference type="NCBIfam" id="TIGR00018">
    <property type="entry name" value="panC"/>
    <property type="match status" value="1"/>
</dbReference>
<accession>A0A517YHU8</accession>
<dbReference type="Gene3D" id="3.30.1300.10">
    <property type="entry name" value="Pantoate-beta-alanine ligase, C-terminal domain"/>
    <property type="match status" value="1"/>
</dbReference>
<dbReference type="InterPro" id="IPR042176">
    <property type="entry name" value="Pantoate_ligase_C"/>
</dbReference>
<dbReference type="Proteomes" id="UP000315017">
    <property type="component" value="Chromosome"/>
</dbReference>
<gene>
    <name evidence="8 9" type="primary">panC</name>
    <name evidence="9" type="ORF">ETAA8_49320</name>
</gene>
<keyword evidence="6 8" id="KW-0067">ATP-binding</keyword>
<evidence type="ECO:0000313" key="9">
    <source>
        <dbReference type="EMBL" id="QDU29817.1"/>
    </source>
</evidence>
<reference evidence="9 10" key="1">
    <citation type="submission" date="2019-02" db="EMBL/GenBank/DDBJ databases">
        <title>Deep-cultivation of Planctomycetes and their phenomic and genomic characterization uncovers novel biology.</title>
        <authorList>
            <person name="Wiegand S."/>
            <person name="Jogler M."/>
            <person name="Boedeker C."/>
            <person name="Pinto D."/>
            <person name="Vollmers J."/>
            <person name="Rivas-Marin E."/>
            <person name="Kohn T."/>
            <person name="Peeters S.H."/>
            <person name="Heuer A."/>
            <person name="Rast P."/>
            <person name="Oberbeckmann S."/>
            <person name="Bunk B."/>
            <person name="Jeske O."/>
            <person name="Meyerdierks A."/>
            <person name="Storesund J.E."/>
            <person name="Kallscheuer N."/>
            <person name="Luecker S."/>
            <person name="Lage O.M."/>
            <person name="Pohl T."/>
            <person name="Merkel B.J."/>
            <person name="Hornburger P."/>
            <person name="Mueller R.-W."/>
            <person name="Bruemmer F."/>
            <person name="Labrenz M."/>
            <person name="Spormann A.M."/>
            <person name="Op den Camp H."/>
            <person name="Overmann J."/>
            <person name="Amann R."/>
            <person name="Jetten M.S.M."/>
            <person name="Mascher T."/>
            <person name="Medema M.H."/>
            <person name="Devos D.P."/>
            <person name="Kaster A.-K."/>
            <person name="Ovreas L."/>
            <person name="Rohde M."/>
            <person name="Galperin M.Y."/>
            <person name="Jogler C."/>
        </authorList>
    </citation>
    <scope>NUCLEOTIDE SEQUENCE [LARGE SCALE GENOMIC DNA]</scope>
    <source>
        <strain evidence="9 10">ETA_A8</strain>
    </source>
</reference>
<keyword evidence="10" id="KW-1185">Reference proteome</keyword>
<organism evidence="9 10">
    <name type="scientific">Anatilimnocola aggregata</name>
    <dbReference type="NCBI Taxonomy" id="2528021"/>
    <lineage>
        <taxon>Bacteria</taxon>
        <taxon>Pseudomonadati</taxon>
        <taxon>Planctomycetota</taxon>
        <taxon>Planctomycetia</taxon>
        <taxon>Pirellulales</taxon>
        <taxon>Pirellulaceae</taxon>
        <taxon>Anatilimnocola</taxon>
    </lineage>
</organism>
<feature type="binding site" evidence="8">
    <location>
        <begin position="21"/>
        <end position="28"/>
    </location>
    <ligand>
        <name>ATP</name>
        <dbReference type="ChEBI" id="CHEBI:30616"/>
    </ligand>
</feature>
<comment type="similarity">
    <text evidence="2 8">Belongs to the pantothenate synthetase family.</text>
</comment>
<dbReference type="GO" id="GO:0005829">
    <property type="term" value="C:cytosol"/>
    <property type="evidence" value="ECO:0007669"/>
    <property type="project" value="TreeGrafter"/>
</dbReference>
<keyword evidence="3 8" id="KW-0436">Ligase</keyword>
<dbReference type="PANTHER" id="PTHR21299">
    <property type="entry name" value="CYTIDYLATE KINASE/PANTOATE-BETA-ALANINE LIGASE"/>
    <property type="match status" value="1"/>
</dbReference>
<dbReference type="UniPathway" id="UPA00028">
    <property type="reaction ID" value="UER00005"/>
</dbReference>
<comment type="subcellular location">
    <subcellularLocation>
        <location evidence="8">Cytoplasm</location>
    </subcellularLocation>
</comment>
<evidence type="ECO:0000256" key="4">
    <source>
        <dbReference type="ARBA" id="ARBA00022655"/>
    </source>
</evidence>
<dbReference type="GO" id="GO:0005524">
    <property type="term" value="F:ATP binding"/>
    <property type="evidence" value="ECO:0007669"/>
    <property type="project" value="UniProtKB-KW"/>
</dbReference>
<dbReference type="EMBL" id="CP036274">
    <property type="protein sequence ID" value="QDU29817.1"/>
    <property type="molecule type" value="Genomic_DNA"/>
</dbReference>
<keyword evidence="4 8" id="KW-0566">Pantothenate biosynthesis</keyword>
<comment type="catalytic activity">
    <reaction evidence="7 8">
        <text>(R)-pantoate + beta-alanine + ATP = (R)-pantothenate + AMP + diphosphate + H(+)</text>
        <dbReference type="Rhea" id="RHEA:10912"/>
        <dbReference type="ChEBI" id="CHEBI:15378"/>
        <dbReference type="ChEBI" id="CHEBI:15980"/>
        <dbReference type="ChEBI" id="CHEBI:29032"/>
        <dbReference type="ChEBI" id="CHEBI:30616"/>
        <dbReference type="ChEBI" id="CHEBI:33019"/>
        <dbReference type="ChEBI" id="CHEBI:57966"/>
        <dbReference type="ChEBI" id="CHEBI:456215"/>
        <dbReference type="EC" id="6.3.2.1"/>
    </reaction>
</comment>
<feature type="binding site" evidence="8">
    <location>
        <begin position="175"/>
        <end position="178"/>
    </location>
    <ligand>
        <name>ATP</name>
        <dbReference type="ChEBI" id="CHEBI:30616"/>
    </ligand>
</feature>
<dbReference type="InterPro" id="IPR003721">
    <property type="entry name" value="Pantoate_ligase"/>
</dbReference>
<comment type="subunit">
    <text evidence="8">Homodimer.</text>
</comment>
<dbReference type="Pfam" id="PF02569">
    <property type="entry name" value="Pantoate_ligase"/>
    <property type="match status" value="1"/>
</dbReference>
<evidence type="ECO:0000256" key="7">
    <source>
        <dbReference type="ARBA" id="ARBA00048258"/>
    </source>
</evidence>
<feature type="binding site" evidence="8">
    <location>
        <position position="167"/>
    </location>
    <ligand>
        <name>ATP</name>
        <dbReference type="ChEBI" id="CHEBI:30616"/>
    </ligand>
</feature>
<evidence type="ECO:0000313" key="10">
    <source>
        <dbReference type="Proteomes" id="UP000315017"/>
    </source>
</evidence>
<feature type="binding site" evidence="8">
    <location>
        <begin position="138"/>
        <end position="141"/>
    </location>
    <ligand>
        <name>ATP</name>
        <dbReference type="ChEBI" id="CHEBI:30616"/>
    </ligand>
</feature>
<name>A0A517YHU8_9BACT</name>
<keyword evidence="5 8" id="KW-0547">Nucleotide-binding</keyword>
<evidence type="ECO:0000256" key="3">
    <source>
        <dbReference type="ARBA" id="ARBA00022598"/>
    </source>
</evidence>
<dbReference type="AlphaFoldDB" id="A0A517YHU8"/>
<keyword evidence="8" id="KW-0963">Cytoplasm</keyword>
<dbReference type="CDD" id="cd00560">
    <property type="entry name" value="PanC"/>
    <property type="match status" value="1"/>
</dbReference>
<sequence>MRAEVRRLQQAGERVGVVPTMGALHEGHLSLVHLAKKTCTKTVATIFVNPTQFAPHEDFNRYPRTLPEDLRLLASADCDYCFVPGTDEMYPAGYSTYVEPPAVGTRWEGECRPGHFRGVTTIVLKLLNMIPADVACFGQKDYQQAAVIRAMARDLNLFSHIEVGATIREPDGLAMSSRNRYLSPAERQRALSLSHGLRQAREMFRSGEQRTAVIAAMIGETLEPQTDAIDYVAIADGDTLEPVELIQPNTVILLAVRIGNTRLIDNCLITEA</sequence>
<protein>
    <recommendedName>
        <fullName evidence="8">Pantothenate synthetase</fullName>
        <shortName evidence="8">PS</shortName>
        <ecNumber evidence="8">6.3.2.1</ecNumber>
    </recommendedName>
    <alternativeName>
        <fullName evidence="8">Pantoate--beta-alanine ligase</fullName>
    </alternativeName>
    <alternativeName>
        <fullName evidence="8">Pantoate-activating enzyme</fullName>
    </alternativeName>
</protein>
<evidence type="ECO:0000256" key="2">
    <source>
        <dbReference type="ARBA" id="ARBA00009256"/>
    </source>
</evidence>
<dbReference type="Gene3D" id="3.40.50.620">
    <property type="entry name" value="HUPs"/>
    <property type="match status" value="1"/>
</dbReference>
<feature type="binding site" evidence="8">
    <location>
        <position position="52"/>
    </location>
    <ligand>
        <name>beta-alanine</name>
        <dbReference type="ChEBI" id="CHEBI:57966"/>
    </ligand>
</feature>
<dbReference type="SUPFAM" id="SSF52374">
    <property type="entry name" value="Nucleotidylyl transferase"/>
    <property type="match status" value="1"/>
</dbReference>
<dbReference type="HAMAP" id="MF_00158">
    <property type="entry name" value="PanC"/>
    <property type="match status" value="1"/>
</dbReference>
<feature type="binding site" evidence="8">
    <location>
        <position position="52"/>
    </location>
    <ligand>
        <name>(R)-pantoate</name>
        <dbReference type="ChEBI" id="CHEBI:15980"/>
    </ligand>
</feature>
<dbReference type="GO" id="GO:0015940">
    <property type="term" value="P:pantothenate biosynthetic process"/>
    <property type="evidence" value="ECO:0007669"/>
    <property type="project" value="UniProtKB-UniRule"/>
</dbReference>
<dbReference type="PANTHER" id="PTHR21299:SF1">
    <property type="entry name" value="PANTOATE--BETA-ALANINE LIGASE"/>
    <property type="match status" value="1"/>
</dbReference>
<dbReference type="OrthoDB" id="9773087at2"/>
<comment type="pathway">
    <text evidence="1 8">Cofactor biosynthesis; (R)-pantothenate biosynthesis; (R)-pantothenate from (R)-pantoate and beta-alanine: step 1/1.</text>
</comment>
<dbReference type="EC" id="6.3.2.1" evidence="8"/>
<dbReference type="GO" id="GO:0004592">
    <property type="term" value="F:pantoate-beta-alanine ligase activity"/>
    <property type="evidence" value="ECO:0007669"/>
    <property type="project" value="UniProtKB-UniRule"/>
</dbReference>
<feature type="binding site" evidence="8">
    <location>
        <position position="144"/>
    </location>
    <ligand>
        <name>(R)-pantoate</name>
        <dbReference type="ChEBI" id="CHEBI:15980"/>
    </ligand>
</feature>
<dbReference type="FunFam" id="3.30.1300.10:FF:000001">
    <property type="entry name" value="Pantothenate synthetase"/>
    <property type="match status" value="1"/>
</dbReference>
<evidence type="ECO:0000256" key="5">
    <source>
        <dbReference type="ARBA" id="ARBA00022741"/>
    </source>
</evidence>
<feature type="active site" description="Proton donor" evidence="8">
    <location>
        <position position="28"/>
    </location>
</feature>
<proteinExistence type="inferred from homology"/>
<evidence type="ECO:0000256" key="6">
    <source>
        <dbReference type="ARBA" id="ARBA00022840"/>
    </source>
</evidence>
<evidence type="ECO:0000256" key="1">
    <source>
        <dbReference type="ARBA" id="ARBA00004990"/>
    </source>
</evidence>
<comment type="function">
    <text evidence="8">Catalyzes the condensation of pantoate with beta-alanine in an ATP-dependent reaction via a pantoyl-adenylate intermediate.</text>
</comment>